<proteinExistence type="inferred from homology"/>
<keyword evidence="1 2" id="KW-0238">DNA-binding</keyword>
<dbReference type="PROSITE" id="PS51504">
    <property type="entry name" value="H15"/>
    <property type="match status" value="1"/>
</dbReference>
<name>A0A3Q1G919_9TELE</name>
<dbReference type="InParanoid" id="A0A3Q1G919"/>
<dbReference type="Pfam" id="PF00538">
    <property type="entry name" value="Linker_histone"/>
    <property type="match status" value="1"/>
</dbReference>
<dbReference type="Gene3D" id="1.10.533.10">
    <property type="entry name" value="Death Domain, Fas"/>
    <property type="match status" value="1"/>
</dbReference>
<feature type="compositionally biased region" description="Basic and acidic residues" evidence="3">
    <location>
        <begin position="126"/>
        <end position="148"/>
    </location>
</feature>
<dbReference type="Ensembl" id="ENSAPOT00000023184.1">
    <property type="protein sequence ID" value="ENSAPOP00000014705.1"/>
    <property type="gene ID" value="ENSAPOG00000017644.1"/>
</dbReference>
<feature type="compositionally biased region" description="Basic residues" evidence="3">
    <location>
        <begin position="161"/>
        <end position="170"/>
    </location>
</feature>
<dbReference type="InterPro" id="IPR005818">
    <property type="entry name" value="Histone_H1/H5_H15"/>
</dbReference>
<dbReference type="InterPro" id="IPR011029">
    <property type="entry name" value="DEATH-like_dom_sf"/>
</dbReference>
<dbReference type="GeneTree" id="ENSGT00940000178224"/>
<reference evidence="5" key="2">
    <citation type="submission" date="2025-09" db="UniProtKB">
        <authorList>
            <consortium name="Ensembl"/>
        </authorList>
    </citation>
    <scope>IDENTIFICATION</scope>
</reference>
<dbReference type="InterPro" id="IPR036388">
    <property type="entry name" value="WH-like_DNA-bd_sf"/>
</dbReference>
<dbReference type="GO" id="GO:0003677">
    <property type="term" value="F:DNA binding"/>
    <property type="evidence" value="ECO:0007669"/>
    <property type="project" value="UniProtKB-KW"/>
</dbReference>
<keyword evidence="2" id="KW-0158">Chromosome</keyword>
<dbReference type="Proteomes" id="UP000257200">
    <property type="component" value="Unplaced"/>
</dbReference>
<feature type="domain" description="H15" evidence="4">
    <location>
        <begin position="52"/>
        <end position="127"/>
    </location>
</feature>
<dbReference type="InterPro" id="IPR036390">
    <property type="entry name" value="WH_DNA-bd_sf"/>
</dbReference>
<dbReference type="GO" id="GO:0030527">
    <property type="term" value="F:structural constituent of chromatin"/>
    <property type="evidence" value="ECO:0007669"/>
    <property type="project" value="InterPro"/>
</dbReference>
<evidence type="ECO:0000256" key="2">
    <source>
        <dbReference type="RuleBase" id="RU003894"/>
    </source>
</evidence>
<evidence type="ECO:0000256" key="3">
    <source>
        <dbReference type="SAM" id="MobiDB-lite"/>
    </source>
</evidence>
<comment type="similarity">
    <text evidence="2">Belongs to the histone H1/H5 family.</text>
</comment>
<dbReference type="SUPFAM" id="SSF46785">
    <property type="entry name" value="Winged helix' DNA-binding domain"/>
    <property type="match status" value="1"/>
</dbReference>
<evidence type="ECO:0000256" key="1">
    <source>
        <dbReference type="ARBA" id="ARBA00023125"/>
    </source>
</evidence>
<dbReference type="InterPro" id="IPR005819">
    <property type="entry name" value="H1/H5"/>
</dbReference>
<keyword evidence="6" id="KW-1185">Reference proteome</keyword>
<feature type="compositionally biased region" description="Basic residues" evidence="3">
    <location>
        <begin position="178"/>
        <end position="219"/>
    </location>
</feature>
<dbReference type="GO" id="GO:0006334">
    <property type="term" value="P:nucleosome assembly"/>
    <property type="evidence" value="ECO:0007669"/>
    <property type="project" value="InterPro"/>
</dbReference>
<dbReference type="GO" id="GO:0005634">
    <property type="term" value="C:nucleus"/>
    <property type="evidence" value="ECO:0007669"/>
    <property type="project" value="UniProtKB-SubCell"/>
</dbReference>
<evidence type="ECO:0000313" key="6">
    <source>
        <dbReference type="Proteomes" id="UP000257200"/>
    </source>
</evidence>
<keyword evidence="2" id="KW-0539">Nucleus</keyword>
<comment type="subcellular location">
    <subcellularLocation>
        <location evidence="2">Nucleus</location>
    </subcellularLocation>
</comment>
<accession>A0A3Q1G919</accession>
<dbReference type="CDD" id="cd00073">
    <property type="entry name" value="H15"/>
    <property type="match status" value="1"/>
</dbReference>
<sequence>MTSEILKNILDDLNDDQLHIFQWFLQQPNNVQGLPAIKKSRLKKPEENFRKRSGDEDHLMRILAVMAESKERKGMSLPAIKKVLAATKVDVTKNDKHINTAISKMVTKGVLTQTKGTGASGSFKLAKKEPKASKPAKKEPKASKPAKKETKKKAPAQAKKTTAKAKKTATKKTVVSKSSKRATAKKAIKKTPKKSSKTSTAKKTKPAAKKAAAKKAAKK</sequence>
<dbReference type="SMART" id="SM00526">
    <property type="entry name" value="H15"/>
    <property type="match status" value="1"/>
</dbReference>
<reference evidence="5" key="1">
    <citation type="submission" date="2025-08" db="UniProtKB">
        <authorList>
            <consortium name="Ensembl"/>
        </authorList>
    </citation>
    <scope>IDENTIFICATION</scope>
</reference>
<evidence type="ECO:0000313" key="5">
    <source>
        <dbReference type="Ensembl" id="ENSAPOP00000014705.1"/>
    </source>
</evidence>
<dbReference type="Gene3D" id="1.10.10.10">
    <property type="entry name" value="Winged helix-like DNA-binding domain superfamily/Winged helix DNA-binding domain"/>
    <property type="match status" value="1"/>
</dbReference>
<dbReference type="AlphaFoldDB" id="A0A3Q1G919"/>
<evidence type="ECO:0000259" key="4">
    <source>
        <dbReference type="PROSITE" id="PS51504"/>
    </source>
</evidence>
<dbReference type="GO" id="GO:0000786">
    <property type="term" value="C:nucleosome"/>
    <property type="evidence" value="ECO:0007669"/>
    <property type="project" value="InterPro"/>
</dbReference>
<dbReference type="PRINTS" id="PR00624">
    <property type="entry name" value="HISTONEH5"/>
</dbReference>
<feature type="region of interest" description="Disordered" evidence="3">
    <location>
        <begin position="114"/>
        <end position="219"/>
    </location>
</feature>
<dbReference type="STRING" id="80966.ENSAPOP00000014705"/>
<protein>
    <recommendedName>
        <fullName evidence="4">H15 domain-containing protein</fullName>
    </recommendedName>
</protein>
<organism evidence="5 6">
    <name type="scientific">Acanthochromis polyacanthus</name>
    <name type="common">spiny chromis</name>
    <dbReference type="NCBI Taxonomy" id="80966"/>
    <lineage>
        <taxon>Eukaryota</taxon>
        <taxon>Metazoa</taxon>
        <taxon>Chordata</taxon>
        <taxon>Craniata</taxon>
        <taxon>Vertebrata</taxon>
        <taxon>Euteleostomi</taxon>
        <taxon>Actinopterygii</taxon>
        <taxon>Neopterygii</taxon>
        <taxon>Teleostei</taxon>
        <taxon>Neoteleostei</taxon>
        <taxon>Acanthomorphata</taxon>
        <taxon>Ovalentaria</taxon>
        <taxon>Pomacentridae</taxon>
        <taxon>Acanthochromis</taxon>
    </lineage>
</organism>